<dbReference type="PANTHER" id="PTHR30258">
    <property type="entry name" value="TYPE II SECRETION SYSTEM PROTEIN GSPE-RELATED"/>
    <property type="match status" value="1"/>
</dbReference>
<gene>
    <name evidence="5" type="ORF">EDC19_0801</name>
</gene>
<evidence type="ECO:0000256" key="3">
    <source>
        <dbReference type="ARBA" id="ARBA00022840"/>
    </source>
</evidence>
<dbReference type="GO" id="GO:0005886">
    <property type="term" value="C:plasma membrane"/>
    <property type="evidence" value="ECO:0007669"/>
    <property type="project" value="TreeGrafter"/>
</dbReference>
<accession>A0A4V2Q1P5</accession>
<dbReference type="EMBL" id="SMGQ01000011">
    <property type="protein sequence ID" value="TCK98381.1"/>
    <property type="molecule type" value="Genomic_DNA"/>
</dbReference>
<dbReference type="Pfam" id="PF05157">
    <property type="entry name" value="MshEN"/>
    <property type="match status" value="1"/>
</dbReference>
<dbReference type="Gene3D" id="3.40.50.300">
    <property type="entry name" value="P-loop containing nucleotide triphosphate hydrolases"/>
    <property type="match status" value="1"/>
</dbReference>
<keyword evidence="6" id="KW-1185">Reference proteome</keyword>
<proteinExistence type="inferred from homology"/>
<name>A0A4V2Q1P5_9FIRM</name>
<dbReference type="InterPro" id="IPR027417">
    <property type="entry name" value="P-loop_NTPase"/>
</dbReference>
<keyword evidence="3" id="KW-0067">ATP-binding</keyword>
<sequence>MEGYNKKLRLGDLLIEYGLITQNQLDEALSLQRKEKLKLGEALTDLGFVTRQNINEILEFQLGIPYVNLKEYKIDLNAVRLINETLAKKHKVIPIDIKNQDLYVVMEDPTDIIAMEDIGLITGKNIIPMLSSVEKIVEAIDIYYGKEQAMAAAQQYKKEYEIDIQDIKETEVEDEIKSAPIIKLVNTIIEQGIRHRASDIHIEPLEKNIRVRYRIDGVLNEMMEYEKALLNAMVARIKITSSMDISEKRKPQDGRIGITFEKKDYDIRVSALPTVFGEKVVMRITSKEGLTKGKEELGLFHKDLKKFNDILNNPHGIILVTGPTGSGKSTTLYTALSELNNESINIITVEDPVEANIQGINQVQVNPKAGLTFATALRSILRQDPDIIMIGEIRDKETAEIAVKASITGHLVVSTLHTNSAPSSITRLIDMGVEPFLIGASVVGIIAQRLVRKLCPKCKETFESEAFEKNILDIQDNETINLYKAKGCHYCNETGYVGRTGVYEIMNVSNAIRKAINDHANSDQLKEIALKEGMDTLKSNASQLVLNGTTTLEEMLRIAYATE</sequence>
<evidence type="ECO:0000313" key="6">
    <source>
        <dbReference type="Proteomes" id="UP000294545"/>
    </source>
</evidence>
<dbReference type="Proteomes" id="UP000294545">
    <property type="component" value="Unassembled WGS sequence"/>
</dbReference>
<dbReference type="OrthoDB" id="9808272at2"/>
<dbReference type="Pfam" id="PF00437">
    <property type="entry name" value="T2SSE"/>
    <property type="match status" value="1"/>
</dbReference>
<evidence type="ECO:0000256" key="1">
    <source>
        <dbReference type="ARBA" id="ARBA00006611"/>
    </source>
</evidence>
<reference evidence="5 6" key="1">
    <citation type="submission" date="2019-03" db="EMBL/GenBank/DDBJ databases">
        <title>Genomic Encyclopedia of Type Strains, Phase IV (KMG-IV): sequencing the most valuable type-strain genomes for metagenomic binning, comparative biology and taxonomic classification.</title>
        <authorList>
            <person name="Goeker M."/>
        </authorList>
    </citation>
    <scope>NUCLEOTIDE SEQUENCE [LARGE SCALE GENOMIC DNA]</scope>
    <source>
        <strain evidence="5 6">DSM 24176</strain>
    </source>
</reference>
<feature type="domain" description="Bacterial type II secretion system protein E" evidence="4">
    <location>
        <begin position="381"/>
        <end position="395"/>
    </location>
</feature>
<dbReference type="FunFam" id="3.30.300.160:FF:000002">
    <property type="entry name" value="Type II secretion system protein E"/>
    <property type="match status" value="1"/>
</dbReference>
<evidence type="ECO:0000259" key="4">
    <source>
        <dbReference type="PROSITE" id="PS00662"/>
    </source>
</evidence>
<dbReference type="RefSeq" id="WP_132280846.1">
    <property type="nucleotide sequence ID" value="NZ_SMGQ01000011.1"/>
</dbReference>
<dbReference type="FunFam" id="3.30.450.90:FF:000001">
    <property type="entry name" value="Type II secretion system ATPase GspE"/>
    <property type="match status" value="1"/>
</dbReference>
<keyword evidence="2" id="KW-0547">Nucleotide-binding</keyword>
<dbReference type="GO" id="GO:0016887">
    <property type="term" value="F:ATP hydrolysis activity"/>
    <property type="evidence" value="ECO:0007669"/>
    <property type="project" value="TreeGrafter"/>
</dbReference>
<comment type="caution">
    <text evidence="5">The sequence shown here is derived from an EMBL/GenBank/DDBJ whole genome shotgun (WGS) entry which is preliminary data.</text>
</comment>
<dbReference type="InterPro" id="IPR037257">
    <property type="entry name" value="T2SS_E_N_sf"/>
</dbReference>
<dbReference type="AlphaFoldDB" id="A0A4V2Q1P5"/>
<dbReference type="FunFam" id="3.40.50.300:FF:000398">
    <property type="entry name" value="Type IV pilus assembly ATPase PilB"/>
    <property type="match status" value="1"/>
</dbReference>
<evidence type="ECO:0000313" key="5">
    <source>
        <dbReference type="EMBL" id="TCK98381.1"/>
    </source>
</evidence>
<organism evidence="5 6">
    <name type="scientific">Natranaerovirga hydrolytica</name>
    <dbReference type="NCBI Taxonomy" id="680378"/>
    <lineage>
        <taxon>Bacteria</taxon>
        <taxon>Bacillati</taxon>
        <taxon>Bacillota</taxon>
        <taxon>Clostridia</taxon>
        <taxon>Lachnospirales</taxon>
        <taxon>Natranaerovirgaceae</taxon>
        <taxon>Natranaerovirga</taxon>
    </lineage>
</organism>
<dbReference type="SUPFAM" id="SSF160246">
    <property type="entry name" value="EspE N-terminal domain-like"/>
    <property type="match status" value="1"/>
</dbReference>
<dbReference type="InterPro" id="IPR007831">
    <property type="entry name" value="T2SS_GspE_N"/>
</dbReference>
<dbReference type="PROSITE" id="PS00662">
    <property type="entry name" value="T2SP_E"/>
    <property type="match status" value="1"/>
</dbReference>
<comment type="similarity">
    <text evidence="1">Belongs to the GSP E family.</text>
</comment>
<dbReference type="PANTHER" id="PTHR30258:SF1">
    <property type="entry name" value="PROTEIN TRANSPORT PROTEIN HOFB HOMOLOG"/>
    <property type="match status" value="1"/>
</dbReference>
<dbReference type="Gene3D" id="3.30.450.90">
    <property type="match status" value="1"/>
</dbReference>
<dbReference type="Gene3D" id="3.30.300.160">
    <property type="entry name" value="Type II secretion system, protein E, N-terminal domain"/>
    <property type="match status" value="1"/>
</dbReference>
<dbReference type="InterPro" id="IPR001482">
    <property type="entry name" value="T2SS/T4SS_dom"/>
</dbReference>
<dbReference type="SUPFAM" id="SSF52540">
    <property type="entry name" value="P-loop containing nucleoside triphosphate hydrolases"/>
    <property type="match status" value="1"/>
</dbReference>
<dbReference type="GO" id="GO:0005524">
    <property type="term" value="F:ATP binding"/>
    <property type="evidence" value="ECO:0007669"/>
    <property type="project" value="UniProtKB-KW"/>
</dbReference>
<protein>
    <submittedName>
        <fullName evidence="5">Type IV pilus assembly protein PilB</fullName>
    </submittedName>
</protein>
<dbReference type="CDD" id="cd01129">
    <property type="entry name" value="PulE-GspE-like"/>
    <property type="match status" value="1"/>
</dbReference>
<evidence type="ECO:0000256" key="2">
    <source>
        <dbReference type="ARBA" id="ARBA00022741"/>
    </source>
</evidence>